<dbReference type="Proteomes" id="UP000028961">
    <property type="component" value="Segment"/>
</dbReference>
<evidence type="ECO:0000256" key="1">
    <source>
        <dbReference type="SAM" id="Phobius"/>
    </source>
</evidence>
<organism evidence="2 3">
    <name type="scientific">Escherichia phage Av-05</name>
    <dbReference type="NCBI Taxonomy" id="1527519"/>
    <lineage>
        <taxon>Viruses</taxon>
        <taxon>Duplodnaviria</taxon>
        <taxon>Heunggongvirae</taxon>
        <taxon>Uroviricota</taxon>
        <taxon>Caudoviricetes</taxon>
        <taxon>Vequintavirinae</taxon>
        <taxon>Avunavirus</taxon>
        <taxon>Avunavirus Av05</taxon>
    </lineage>
</organism>
<gene>
    <name evidence="2" type="ORF">Av05_0064</name>
</gene>
<accession>A0A076G7Y8</accession>
<proteinExistence type="predicted"/>
<feature type="transmembrane region" description="Helical" evidence="1">
    <location>
        <begin position="6"/>
        <end position="22"/>
    </location>
</feature>
<dbReference type="GeneID" id="22475405"/>
<keyword evidence="1" id="KW-1133">Transmembrane helix</keyword>
<sequence length="114" mass="12762">MVYTLYVLWTIFCLIGLVNTCITGKGIKCVREAFPYFFIFATLEGIAMITTLTPPTSGLLGAFLFVVWLWGNIVTGSNILAGKVYTNRDCWLRLISKTLYFAAVTVHYFFVLGA</sequence>
<dbReference type="EMBL" id="KM190144">
    <property type="protein sequence ID" value="AII27607.1"/>
    <property type="molecule type" value="Genomic_DNA"/>
</dbReference>
<dbReference type="OrthoDB" id="26296at10239"/>
<evidence type="ECO:0000313" key="2">
    <source>
        <dbReference type="EMBL" id="AII27607.1"/>
    </source>
</evidence>
<evidence type="ECO:0000313" key="3">
    <source>
        <dbReference type="Proteomes" id="UP000028961"/>
    </source>
</evidence>
<name>A0A076G7Y8_9CAUD</name>
<keyword evidence="3" id="KW-1185">Reference proteome</keyword>
<feature type="transmembrane region" description="Helical" evidence="1">
    <location>
        <begin position="94"/>
        <end position="111"/>
    </location>
</feature>
<keyword evidence="1" id="KW-0472">Membrane</keyword>
<feature type="transmembrane region" description="Helical" evidence="1">
    <location>
        <begin position="59"/>
        <end position="82"/>
    </location>
</feature>
<dbReference type="RefSeq" id="YP_009111138.1">
    <property type="nucleotide sequence ID" value="NC_025830.1"/>
</dbReference>
<keyword evidence="1" id="KW-0812">Transmembrane</keyword>
<feature type="transmembrane region" description="Helical" evidence="1">
    <location>
        <begin position="34"/>
        <end position="53"/>
    </location>
</feature>
<protein>
    <submittedName>
        <fullName evidence="2">Uncharacterized protein</fullName>
    </submittedName>
</protein>
<dbReference type="KEGG" id="vg:22475405"/>
<reference evidence="2 3" key="1">
    <citation type="journal article" date="2015" name="Genome Announc.">
        <title>Genomic Analysis of Broad-Host-Range Enterobacteriophage Av-05.</title>
        <authorList>
            <person name="Amarillas L."/>
            <person name="Lopez-Cuevas O."/>
            <person name="Leon-Felix J."/>
            <person name="Castro-Del Campo N."/>
            <person name="Gerba C.P."/>
            <person name="Chaidez C."/>
        </authorList>
    </citation>
    <scope>NUCLEOTIDE SEQUENCE [LARGE SCALE GENOMIC DNA]</scope>
</reference>